<comment type="caution">
    <text evidence="1">The sequence shown here is derived from an EMBL/GenBank/DDBJ whole genome shotgun (WGS) entry which is preliminary data.</text>
</comment>
<name>A0A124G7C9_9ACTN</name>
<dbReference type="AlphaFoldDB" id="A0A124G7C9"/>
<dbReference type="EMBL" id="LLZH01000342">
    <property type="protein sequence ID" value="KUL22345.1"/>
    <property type="molecule type" value="Genomic_DNA"/>
</dbReference>
<reference evidence="1 2" key="1">
    <citation type="submission" date="2015-10" db="EMBL/GenBank/DDBJ databases">
        <authorList>
            <person name="Gilbert D.G."/>
        </authorList>
    </citation>
    <scope>NUCLEOTIDE SEQUENCE [LARGE SCALE GENOMIC DNA]</scope>
    <source>
        <strain evidence="1 2">NRRL B-16712</strain>
    </source>
</reference>
<evidence type="ECO:0000313" key="1">
    <source>
        <dbReference type="EMBL" id="KUL22345.1"/>
    </source>
</evidence>
<accession>A0A124G7C9</accession>
<protein>
    <submittedName>
        <fullName evidence="1">Uncharacterized protein</fullName>
    </submittedName>
</protein>
<sequence>MNGSALLTEAESFELGDLMRLHGLDHSRSTMLDLQVGDRFWYLGEHLGVLWVGPIELYEGRTRMREIAFMPVAGGVYRTEWVTAGLRLIGPVDVATPELAAAAAAAWSTMSGSLRAELVRLRAVGP</sequence>
<evidence type="ECO:0000313" key="2">
    <source>
        <dbReference type="Proteomes" id="UP000053244"/>
    </source>
</evidence>
<keyword evidence="2" id="KW-1185">Reference proteome</keyword>
<gene>
    <name evidence="1" type="ORF">ADL15_48290</name>
</gene>
<dbReference type="Proteomes" id="UP000053244">
    <property type="component" value="Unassembled WGS sequence"/>
</dbReference>
<organism evidence="1 2">
    <name type="scientific">Actinoplanes awajinensis subsp. mycoplanecinus</name>
    <dbReference type="NCBI Taxonomy" id="135947"/>
    <lineage>
        <taxon>Bacteria</taxon>
        <taxon>Bacillati</taxon>
        <taxon>Actinomycetota</taxon>
        <taxon>Actinomycetes</taxon>
        <taxon>Micromonosporales</taxon>
        <taxon>Micromonosporaceae</taxon>
        <taxon>Actinoplanes</taxon>
    </lineage>
</organism>
<proteinExistence type="predicted"/>